<evidence type="ECO:0000313" key="5">
    <source>
        <dbReference type="EMBL" id="CAE0415427.1"/>
    </source>
</evidence>
<organism evidence="4">
    <name type="scientific">Amphora coffeiformis</name>
    <dbReference type="NCBI Taxonomy" id="265554"/>
    <lineage>
        <taxon>Eukaryota</taxon>
        <taxon>Sar</taxon>
        <taxon>Stramenopiles</taxon>
        <taxon>Ochrophyta</taxon>
        <taxon>Bacillariophyta</taxon>
        <taxon>Bacillariophyceae</taxon>
        <taxon>Bacillariophycidae</taxon>
        <taxon>Thalassiophysales</taxon>
        <taxon>Catenulaceae</taxon>
        <taxon>Amphora</taxon>
    </lineage>
</organism>
<evidence type="ECO:0000313" key="4">
    <source>
        <dbReference type="EMBL" id="CAE0415426.1"/>
    </source>
</evidence>
<dbReference type="Pfam" id="PF00011">
    <property type="entry name" value="HSP20"/>
    <property type="match status" value="1"/>
</dbReference>
<comment type="similarity">
    <text evidence="1 2">Belongs to the small heat shock protein (HSP20) family.</text>
</comment>
<feature type="domain" description="SHSP" evidence="3">
    <location>
        <begin position="58"/>
        <end position="161"/>
    </location>
</feature>
<reference evidence="4" key="1">
    <citation type="submission" date="2021-01" db="EMBL/GenBank/DDBJ databases">
        <authorList>
            <person name="Corre E."/>
            <person name="Pelletier E."/>
            <person name="Niang G."/>
            <person name="Scheremetjew M."/>
            <person name="Finn R."/>
            <person name="Kale V."/>
            <person name="Holt S."/>
            <person name="Cochrane G."/>
            <person name="Meng A."/>
            <person name="Brown T."/>
            <person name="Cohen L."/>
        </authorList>
    </citation>
    <scope>NUCLEOTIDE SEQUENCE</scope>
    <source>
        <strain evidence="4">CCMP127</strain>
    </source>
</reference>
<dbReference type="PROSITE" id="PS01031">
    <property type="entry name" value="SHSP"/>
    <property type="match status" value="1"/>
</dbReference>
<dbReference type="EMBL" id="HBIM01015959">
    <property type="protein sequence ID" value="CAE0415427.1"/>
    <property type="molecule type" value="Transcribed_RNA"/>
</dbReference>
<dbReference type="InterPro" id="IPR002068">
    <property type="entry name" value="A-crystallin/Hsp20_dom"/>
</dbReference>
<dbReference type="AlphaFoldDB" id="A0A6S8MAY2"/>
<evidence type="ECO:0000259" key="3">
    <source>
        <dbReference type="PROSITE" id="PS01031"/>
    </source>
</evidence>
<sequence>METEAHHHRLSFLEKKGIGVFSFLKDFLKSTTMALISFSPCLLDTVNLMNQSRESTGPIEQSFSPPFGYEEGDNEVRFSFHVPGVKASDWHVAVEEGRLCISGTRRILSADGTTRKRARFSRTISLLGTVDVSSLHANFSNGSLAVTAFKKPHTESMPLVC</sequence>
<accession>A0A6S8MAY2</accession>
<dbReference type="EMBL" id="HBIM01015958">
    <property type="protein sequence ID" value="CAE0415426.1"/>
    <property type="molecule type" value="Transcribed_RNA"/>
</dbReference>
<dbReference type="SUPFAM" id="SSF49764">
    <property type="entry name" value="HSP20-like chaperones"/>
    <property type="match status" value="1"/>
</dbReference>
<gene>
    <name evidence="4" type="ORF">ACOF00016_LOCUS12538</name>
    <name evidence="5" type="ORF">ACOF00016_LOCUS12539</name>
</gene>
<evidence type="ECO:0000256" key="1">
    <source>
        <dbReference type="PROSITE-ProRule" id="PRU00285"/>
    </source>
</evidence>
<dbReference type="InterPro" id="IPR008978">
    <property type="entry name" value="HSP20-like_chaperone"/>
</dbReference>
<dbReference type="CDD" id="cd06464">
    <property type="entry name" value="ACD_sHsps-like"/>
    <property type="match status" value="1"/>
</dbReference>
<evidence type="ECO:0000256" key="2">
    <source>
        <dbReference type="RuleBase" id="RU003616"/>
    </source>
</evidence>
<dbReference type="Gene3D" id="2.60.40.790">
    <property type="match status" value="1"/>
</dbReference>
<proteinExistence type="inferred from homology"/>
<name>A0A6S8MAY2_9STRA</name>
<protein>
    <recommendedName>
        <fullName evidence="3">SHSP domain-containing protein</fullName>
    </recommendedName>
</protein>